<sequence length="430" mass="47434">MTDLGKGIFRYDFGDEKNAALRAKGERAAGESAVSYFINGPKLPNWSLGMQVSLELVKVAYSNLATKEPITVESFDTNLIGKLNKPFRESETSIDGMGGEYKRTTYLVDDPELIQNNIPEFENLTRQDLESIEDSNSAPRSLYTEVVASDDIINSHSGSLGSALDLKPLSENELILVHYHGGAYSRGSPGVYRGFALTLSKKTGVRVFTPSYRYAPENPFPACIYDGLIFFKHLLKCGFKPENIVVSGDSAGGNLAAVLLLLIKAENMVQPRGCILYSPWVDLSYARPQSSHNAKYDFIPASTIEYPGTSARIYVAPGKPLDDNLRKLLNNPIVSPVYGDFSDCAPIYIQAGEAEVLLYDIDYFAEHINCHPKIVLEGRTHPGFSNITERNIYESYVGMVHVFFLFGEADEAHAAVDGVNNFLKRISGIL</sequence>
<dbReference type="Gene3D" id="3.40.50.1820">
    <property type="entry name" value="alpha/beta hydrolase"/>
    <property type="match status" value="1"/>
</dbReference>
<dbReference type="InterPro" id="IPR033140">
    <property type="entry name" value="Lipase_GDXG_put_SER_AS"/>
</dbReference>
<dbReference type="EMBL" id="LSSN01001090">
    <property type="protein sequence ID" value="OMJ21073.1"/>
    <property type="molecule type" value="Genomic_DNA"/>
</dbReference>
<evidence type="ECO:0000313" key="5">
    <source>
        <dbReference type="EMBL" id="OMJ21073.1"/>
    </source>
</evidence>
<evidence type="ECO:0000256" key="3">
    <source>
        <dbReference type="PROSITE-ProRule" id="PRU10038"/>
    </source>
</evidence>
<dbReference type="InterPro" id="IPR013094">
    <property type="entry name" value="AB_hydrolase_3"/>
</dbReference>
<comment type="similarity">
    <text evidence="1">Belongs to the 'GDXG' lipolytic enzyme family.</text>
</comment>
<dbReference type="PANTHER" id="PTHR48081:SF8">
    <property type="entry name" value="ALPHA_BETA HYDROLASE FOLD-3 DOMAIN-CONTAINING PROTEIN-RELATED"/>
    <property type="match status" value="1"/>
</dbReference>
<dbReference type="InterPro" id="IPR029058">
    <property type="entry name" value="AB_hydrolase_fold"/>
</dbReference>
<feature type="domain" description="Alpha/beta hydrolase fold-3" evidence="4">
    <location>
        <begin position="176"/>
        <end position="369"/>
    </location>
</feature>
<dbReference type="AlphaFoldDB" id="A0A1R1Y2F8"/>
<reference evidence="5 6" key="1">
    <citation type="submission" date="2017-01" db="EMBL/GenBank/DDBJ databases">
        <authorList>
            <person name="Mah S.A."/>
            <person name="Swanson W.J."/>
            <person name="Moy G.W."/>
            <person name="Vacquier V.D."/>
        </authorList>
    </citation>
    <scope>NUCLEOTIDE SEQUENCE [LARGE SCALE GENOMIC DNA]</scope>
    <source>
        <strain evidence="5 6">GSMNP</strain>
    </source>
</reference>
<evidence type="ECO:0000259" key="4">
    <source>
        <dbReference type="Pfam" id="PF07859"/>
    </source>
</evidence>
<evidence type="ECO:0000313" key="6">
    <source>
        <dbReference type="Proteomes" id="UP000187283"/>
    </source>
</evidence>
<organism evidence="5 6">
    <name type="scientific">Smittium culicis</name>
    <dbReference type="NCBI Taxonomy" id="133412"/>
    <lineage>
        <taxon>Eukaryota</taxon>
        <taxon>Fungi</taxon>
        <taxon>Fungi incertae sedis</taxon>
        <taxon>Zoopagomycota</taxon>
        <taxon>Kickxellomycotina</taxon>
        <taxon>Harpellomycetes</taxon>
        <taxon>Harpellales</taxon>
        <taxon>Legeriomycetaceae</taxon>
        <taxon>Smittium</taxon>
    </lineage>
</organism>
<dbReference type="STRING" id="133412.A0A1R1Y2F8"/>
<dbReference type="PROSITE" id="PS01174">
    <property type="entry name" value="LIPASE_GDXG_SER"/>
    <property type="match status" value="1"/>
</dbReference>
<comment type="caution">
    <text evidence="5">The sequence shown here is derived from an EMBL/GenBank/DDBJ whole genome shotgun (WGS) entry which is preliminary data.</text>
</comment>
<dbReference type="Pfam" id="PF07859">
    <property type="entry name" value="Abhydrolase_3"/>
    <property type="match status" value="1"/>
</dbReference>
<dbReference type="InterPro" id="IPR050300">
    <property type="entry name" value="GDXG_lipolytic_enzyme"/>
</dbReference>
<keyword evidence="2" id="KW-0378">Hydrolase</keyword>
<gene>
    <name evidence="5" type="ORF">AYI70_g3685</name>
</gene>
<dbReference type="SUPFAM" id="SSF53474">
    <property type="entry name" value="alpha/beta-Hydrolases"/>
    <property type="match status" value="1"/>
</dbReference>
<dbReference type="GO" id="GO:0016787">
    <property type="term" value="F:hydrolase activity"/>
    <property type="evidence" value="ECO:0007669"/>
    <property type="project" value="UniProtKB-KW"/>
</dbReference>
<keyword evidence="6" id="KW-1185">Reference proteome</keyword>
<feature type="active site" evidence="3">
    <location>
        <position position="250"/>
    </location>
</feature>
<evidence type="ECO:0000256" key="2">
    <source>
        <dbReference type="ARBA" id="ARBA00022801"/>
    </source>
</evidence>
<dbReference type="Proteomes" id="UP000187283">
    <property type="component" value="Unassembled WGS sequence"/>
</dbReference>
<name>A0A1R1Y2F8_9FUNG</name>
<evidence type="ECO:0000256" key="1">
    <source>
        <dbReference type="ARBA" id="ARBA00010515"/>
    </source>
</evidence>
<dbReference type="OrthoDB" id="408631at2759"/>
<protein>
    <submittedName>
        <fullName evidence="5">Esterase</fullName>
    </submittedName>
</protein>
<proteinExistence type="inferred from homology"/>
<dbReference type="PANTHER" id="PTHR48081">
    <property type="entry name" value="AB HYDROLASE SUPERFAMILY PROTEIN C4A8.06C"/>
    <property type="match status" value="1"/>
</dbReference>
<accession>A0A1R1Y2F8</accession>